<keyword evidence="2" id="KW-1185">Reference proteome</keyword>
<gene>
    <name evidence="1" type="ORF">LX64_04876</name>
</gene>
<evidence type="ECO:0000313" key="1">
    <source>
        <dbReference type="EMBL" id="RAI98514.1"/>
    </source>
</evidence>
<reference evidence="1 2" key="1">
    <citation type="submission" date="2018-06" db="EMBL/GenBank/DDBJ databases">
        <title>Genomic Encyclopedia of Archaeal and Bacterial Type Strains, Phase II (KMG-II): from individual species to whole genera.</title>
        <authorList>
            <person name="Goeker M."/>
        </authorList>
    </citation>
    <scope>NUCLEOTIDE SEQUENCE [LARGE SCALE GENOMIC DNA]</scope>
    <source>
        <strain evidence="1 2">DSM 23857</strain>
    </source>
</reference>
<dbReference type="SUPFAM" id="SSF141694">
    <property type="entry name" value="AF2212/PG0164-like"/>
    <property type="match status" value="1"/>
</dbReference>
<dbReference type="InterPro" id="IPR037079">
    <property type="entry name" value="AF2212/PG0164-like_sf"/>
</dbReference>
<dbReference type="Pfam" id="PF13376">
    <property type="entry name" value="OmdA"/>
    <property type="match status" value="1"/>
</dbReference>
<dbReference type="RefSeq" id="WP_111600258.1">
    <property type="nucleotide sequence ID" value="NZ_QLLL01000012.1"/>
</dbReference>
<dbReference type="Pfam" id="PF08922">
    <property type="entry name" value="DUF1905"/>
    <property type="match status" value="1"/>
</dbReference>
<dbReference type="AlphaFoldDB" id="A0A327Q3M1"/>
<name>A0A327Q3M1_9BACT</name>
<dbReference type="InterPro" id="IPR015018">
    <property type="entry name" value="DUF1905"/>
</dbReference>
<evidence type="ECO:0000313" key="2">
    <source>
        <dbReference type="Proteomes" id="UP000249547"/>
    </source>
</evidence>
<organism evidence="1 2">
    <name type="scientific">Chitinophaga skermanii</name>
    <dbReference type="NCBI Taxonomy" id="331697"/>
    <lineage>
        <taxon>Bacteria</taxon>
        <taxon>Pseudomonadati</taxon>
        <taxon>Bacteroidota</taxon>
        <taxon>Chitinophagia</taxon>
        <taxon>Chitinophagales</taxon>
        <taxon>Chitinophagaceae</taxon>
        <taxon>Chitinophaga</taxon>
    </lineage>
</organism>
<accession>A0A327Q3M1</accession>
<dbReference type="EMBL" id="QLLL01000012">
    <property type="protein sequence ID" value="RAI98514.1"/>
    <property type="molecule type" value="Genomic_DNA"/>
</dbReference>
<sequence>MPTPIVNEQLQLQRMQMKGGWTYLIIGNEHRNKAKAFGMLKVYGTIDDYALSKVSLMPMKNGSLFLPVKAEIRKKIKKEEGDWVTLVLYTEEELAAPCEADFLESLADEPAALVFYQQLNKREQKAYIDWIFETKIDEQQVDRMAASVNRLARGLTFKSSK</sequence>
<proteinExistence type="predicted"/>
<dbReference type="Proteomes" id="UP000249547">
    <property type="component" value="Unassembled WGS sequence"/>
</dbReference>
<comment type="caution">
    <text evidence="1">The sequence shown here is derived from an EMBL/GenBank/DDBJ whole genome shotgun (WGS) entry which is preliminary data.</text>
</comment>
<protein>
    <submittedName>
        <fullName evidence="1">Bacteriocin resistance YdeI/OmpD-like protein</fullName>
    </submittedName>
</protein>
<dbReference type="Gene3D" id="2.40.30.100">
    <property type="entry name" value="AF2212/PG0164-like"/>
    <property type="match status" value="1"/>
</dbReference>
<dbReference type="OrthoDB" id="680797at2"/>